<sequence length="170" mass="18818">MKKVVLVNGIIAGLIVSVLMVASTMYFKSSGDHENGMIYGYASMILAFAFIFVGIKSFRDRYNNGVISFGKAFKIGLLIALIASTFYVVTWLIEYFYFFPDFAEKYAAIELAKAKAAGATEAELAKQTAEMASFAKWYKNPLFNALMTYAEILPVGLLVSLISALLLKRK</sequence>
<dbReference type="AlphaFoldDB" id="A0AAT9GGK2"/>
<name>A0AAT9GGK2_9BACT</name>
<evidence type="ECO:0000256" key="1">
    <source>
        <dbReference type="SAM" id="Phobius"/>
    </source>
</evidence>
<accession>A0AAT9GGK2</accession>
<feature type="transmembrane region" description="Helical" evidence="1">
    <location>
        <begin position="38"/>
        <end position="55"/>
    </location>
</feature>
<protein>
    <recommendedName>
        <fullName evidence="3">DUF4199 domain-containing protein</fullName>
    </recommendedName>
</protein>
<feature type="transmembrane region" description="Helical" evidence="1">
    <location>
        <begin position="146"/>
        <end position="167"/>
    </location>
</feature>
<feature type="transmembrane region" description="Helical" evidence="1">
    <location>
        <begin position="75"/>
        <end position="98"/>
    </location>
</feature>
<feature type="transmembrane region" description="Helical" evidence="1">
    <location>
        <begin position="5"/>
        <end position="26"/>
    </location>
</feature>
<dbReference type="EMBL" id="AP029612">
    <property type="protein sequence ID" value="BFG69783.1"/>
    <property type="molecule type" value="Genomic_DNA"/>
</dbReference>
<keyword evidence="1" id="KW-0812">Transmembrane</keyword>
<dbReference type="Pfam" id="PF13858">
    <property type="entry name" value="DUF4199"/>
    <property type="match status" value="1"/>
</dbReference>
<proteinExistence type="predicted"/>
<keyword evidence="1" id="KW-1133">Transmembrane helix</keyword>
<keyword evidence="1" id="KW-0472">Membrane</keyword>
<reference evidence="2" key="1">
    <citation type="submission" date="2024-02" db="EMBL/GenBank/DDBJ databases">
        <title>Sediminibacterium planktonica sp. nov. and Sediminibacterium longus sp. nov., isolated from surface lake and river water.</title>
        <authorList>
            <person name="Watanabe K."/>
            <person name="Takemine S."/>
            <person name="Ishii Y."/>
            <person name="Ogata Y."/>
            <person name="Shindo C."/>
            <person name="Suda W."/>
        </authorList>
    </citation>
    <scope>NUCLEOTIDE SEQUENCE</scope>
    <source>
        <strain evidence="2">KACHI17</strain>
    </source>
</reference>
<evidence type="ECO:0000313" key="2">
    <source>
        <dbReference type="EMBL" id="BFG69783.1"/>
    </source>
</evidence>
<gene>
    <name evidence="2" type="ORF">KACHI17_06640</name>
</gene>
<dbReference type="InterPro" id="IPR025250">
    <property type="entry name" value="DUF4199"/>
</dbReference>
<dbReference type="RefSeq" id="WP_353550086.1">
    <property type="nucleotide sequence ID" value="NZ_AP029612.1"/>
</dbReference>
<evidence type="ECO:0008006" key="3">
    <source>
        <dbReference type="Google" id="ProtNLM"/>
    </source>
</evidence>
<organism evidence="2">
    <name type="scientific">Sediminibacterium sp. KACHI17</name>
    <dbReference type="NCBI Taxonomy" id="1751071"/>
    <lineage>
        <taxon>Bacteria</taxon>
        <taxon>Pseudomonadati</taxon>
        <taxon>Bacteroidota</taxon>
        <taxon>Chitinophagia</taxon>
        <taxon>Chitinophagales</taxon>
        <taxon>Chitinophagaceae</taxon>
        <taxon>Sediminibacterium</taxon>
    </lineage>
</organism>